<proteinExistence type="predicted"/>
<evidence type="ECO:0008006" key="4">
    <source>
        <dbReference type="Google" id="ProtNLM"/>
    </source>
</evidence>
<evidence type="ECO:0000313" key="2">
    <source>
        <dbReference type="EMBL" id="KLU64563.1"/>
    </source>
</evidence>
<evidence type="ECO:0000313" key="3">
    <source>
        <dbReference type="Proteomes" id="UP000036356"/>
    </source>
</evidence>
<dbReference type="RefSeq" id="WP_047811304.1">
    <property type="nucleotide sequence ID" value="NZ_LDZY01000013.1"/>
</dbReference>
<dbReference type="Proteomes" id="UP000036356">
    <property type="component" value="Unassembled WGS sequence"/>
</dbReference>
<gene>
    <name evidence="2" type="ORF">DEAC_c35090</name>
</gene>
<sequence length="142" mass="15854">MKKGKLWLYAFLTVAGAVLFYVGEFVLVSEAVKQLSGLGIGLGAALFCLGIGKFFDDLLVSKTEGETRKHRIAIERNDERNIRLKEKVGAKVNQVLIYLLSILVLTLSFMGAKSVIILMVAAIIVIQLFLAIFLFYYYGKRM</sequence>
<comment type="caution">
    <text evidence="2">The sequence shown here is derived from an EMBL/GenBank/DDBJ whole genome shotgun (WGS) entry which is preliminary data.</text>
</comment>
<dbReference type="EMBL" id="LDZY01000013">
    <property type="protein sequence ID" value="KLU64563.1"/>
    <property type="molecule type" value="Genomic_DNA"/>
</dbReference>
<dbReference type="AlphaFoldDB" id="A0A0J1FNL3"/>
<keyword evidence="1" id="KW-0812">Transmembrane</keyword>
<feature type="transmembrane region" description="Helical" evidence="1">
    <location>
        <begin position="92"/>
        <end position="110"/>
    </location>
</feature>
<feature type="transmembrane region" description="Helical" evidence="1">
    <location>
        <begin position="116"/>
        <end position="138"/>
    </location>
</feature>
<reference evidence="2 3" key="1">
    <citation type="submission" date="2015-06" db="EMBL/GenBank/DDBJ databases">
        <title>Draft genome of the moderately acidophilic sulfate reducer Candidatus Desulfosporosinus acididurans strain M1.</title>
        <authorList>
            <person name="Poehlein A."/>
            <person name="Petzsch P."/>
            <person name="Johnson B.D."/>
            <person name="Schloemann M."/>
            <person name="Daniel R."/>
            <person name="Muehling M."/>
        </authorList>
    </citation>
    <scope>NUCLEOTIDE SEQUENCE [LARGE SCALE GENOMIC DNA]</scope>
    <source>
        <strain evidence="2 3">M1</strain>
    </source>
</reference>
<keyword evidence="1" id="KW-1133">Transmembrane helix</keyword>
<dbReference type="STRING" id="476652.DEAC_c35090"/>
<evidence type="ECO:0000256" key="1">
    <source>
        <dbReference type="SAM" id="Phobius"/>
    </source>
</evidence>
<keyword evidence="1" id="KW-0472">Membrane</keyword>
<accession>A0A0J1FNL3</accession>
<keyword evidence="3" id="KW-1185">Reference proteome</keyword>
<feature type="transmembrane region" description="Helical" evidence="1">
    <location>
        <begin position="35"/>
        <end position="55"/>
    </location>
</feature>
<organism evidence="2 3">
    <name type="scientific">Desulfosporosinus acididurans</name>
    <dbReference type="NCBI Taxonomy" id="476652"/>
    <lineage>
        <taxon>Bacteria</taxon>
        <taxon>Bacillati</taxon>
        <taxon>Bacillota</taxon>
        <taxon>Clostridia</taxon>
        <taxon>Eubacteriales</taxon>
        <taxon>Desulfitobacteriaceae</taxon>
        <taxon>Desulfosporosinus</taxon>
    </lineage>
</organism>
<feature type="transmembrane region" description="Helical" evidence="1">
    <location>
        <begin position="7"/>
        <end position="29"/>
    </location>
</feature>
<name>A0A0J1FNL3_9FIRM</name>
<dbReference type="PATRIC" id="fig|476652.3.peg.3702"/>
<protein>
    <recommendedName>
        <fullName evidence="4">DUF2178 domain-containing protein</fullName>
    </recommendedName>
</protein>